<dbReference type="Proteomes" id="UP001500449">
    <property type="component" value="Unassembled WGS sequence"/>
</dbReference>
<gene>
    <name evidence="1" type="ORF">GCM10009836_60100</name>
</gene>
<evidence type="ECO:0000313" key="1">
    <source>
        <dbReference type="EMBL" id="GAA1871314.1"/>
    </source>
</evidence>
<evidence type="ECO:0000313" key="2">
    <source>
        <dbReference type="Proteomes" id="UP001500449"/>
    </source>
</evidence>
<name>A0ABN2NK36_9PSEU</name>
<comment type="caution">
    <text evidence="1">The sequence shown here is derived from an EMBL/GenBank/DDBJ whole genome shotgun (WGS) entry which is preliminary data.</text>
</comment>
<proteinExistence type="predicted"/>
<evidence type="ECO:0008006" key="3">
    <source>
        <dbReference type="Google" id="ProtNLM"/>
    </source>
</evidence>
<dbReference type="EMBL" id="BAAAQK010000025">
    <property type="protein sequence ID" value="GAA1871314.1"/>
    <property type="molecule type" value="Genomic_DNA"/>
</dbReference>
<organism evidence="1 2">
    <name type="scientific">Pseudonocardia ailaonensis</name>
    <dbReference type="NCBI Taxonomy" id="367279"/>
    <lineage>
        <taxon>Bacteria</taxon>
        <taxon>Bacillati</taxon>
        <taxon>Actinomycetota</taxon>
        <taxon>Actinomycetes</taxon>
        <taxon>Pseudonocardiales</taxon>
        <taxon>Pseudonocardiaceae</taxon>
        <taxon>Pseudonocardia</taxon>
    </lineage>
</organism>
<accession>A0ABN2NK36</accession>
<keyword evidence="2" id="KW-1185">Reference proteome</keyword>
<reference evidence="1 2" key="1">
    <citation type="journal article" date="2019" name="Int. J. Syst. Evol. Microbiol.">
        <title>The Global Catalogue of Microorganisms (GCM) 10K type strain sequencing project: providing services to taxonomists for standard genome sequencing and annotation.</title>
        <authorList>
            <consortium name="The Broad Institute Genomics Platform"/>
            <consortium name="The Broad Institute Genome Sequencing Center for Infectious Disease"/>
            <person name="Wu L."/>
            <person name="Ma J."/>
        </authorList>
    </citation>
    <scope>NUCLEOTIDE SEQUENCE [LARGE SCALE GENOMIC DNA]</scope>
    <source>
        <strain evidence="1 2">JCM 16009</strain>
    </source>
</reference>
<sequence length="184" mass="19845">MEVERHDPADLGEHRLPQGALVAGVRAGRGDAFLSGPEAHPARLSGLYTPESRDGSRGRRAPSVAAMATLLIQHAVTDLDTWRRAFAGFADARARAGVRAQRVSRPVDDPCAVVVELDFDSVAAATAFREFLRTRVWADPASSPALAGAPRADVLVPVDSLRKFDANHRTCRVSGTRAAWYPPR</sequence>
<protein>
    <recommendedName>
        <fullName evidence="3">ABM domain-containing protein</fullName>
    </recommendedName>
</protein>